<dbReference type="NCBIfam" id="TIGR01076">
    <property type="entry name" value="sortase_fam"/>
    <property type="match status" value="1"/>
</dbReference>
<evidence type="ECO:0000256" key="1">
    <source>
        <dbReference type="ARBA" id="ARBA00022801"/>
    </source>
</evidence>
<evidence type="ECO:0000313" key="3">
    <source>
        <dbReference type="Proteomes" id="UP001480973"/>
    </source>
</evidence>
<reference evidence="2 3" key="1">
    <citation type="submission" date="2024-03" db="EMBL/GenBank/DDBJ databases">
        <title>Human intestinal bacterial collection.</title>
        <authorList>
            <person name="Pauvert C."/>
            <person name="Hitch T.C.A."/>
            <person name="Clavel T."/>
        </authorList>
    </citation>
    <scope>NUCLEOTIDE SEQUENCE [LARGE SCALE GENOMIC DNA]</scope>
    <source>
        <strain evidence="2 3">CLA-JM-H10</strain>
    </source>
</reference>
<dbReference type="SUPFAM" id="SSF63817">
    <property type="entry name" value="Sortase"/>
    <property type="match status" value="1"/>
</dbReference>
<comment type="caution">
    <text evidence="2">The sequence shown here is derived from an EMBL/GenBank/DDBJ whole genome shotgun (WGS) entry which is preliminary data.</text>
</comment>
<feature type="non-terminal residue" evidence="2">
    <location>
        <position position="1"/>
    </location>
</feature>
<dbReference type="EC" id="3.4.22.70" evidence="2"/>
<organism evidence="2 3">
    <name type="scientific">Lachnospira intestinalis</name>
    <dbReference type="NCBI Taxonomy" id="3133158"/>
    <lineage>
        <taxon>Bacteria</taxon>
        <taxon>Bacillati</taxon>
        <taxon>Bacillota</taxon>
        <taxon>Clostridia</taxon>
        <taxon>Lachnospirales</taxon>
        <taxon>Lachnospiraceae</taxon>
        <taxon>Lachnospira</taxon>
    </lineage>
</organism>
<proteinExistence type="predicted"/>
<keyword evidence="3" id="KW-1185">Reference proteome</keyword>
<sequence>VLCGHNGSRYGTFFTPLSQISIGDEVMITDKKGQEHIYEVTETEVVNPYDNSIKTQGDEKELTLFTCSQKGTMRFVVRCIYKEAVMDE</sequence>
<accession>A0ABV1GKL6</accession>
<dbReference type="EMBL" id="JBBMES010000002">
    <property type="protein sequence ID" value="MEQ2533826.1"/>
    <property type="molecule type" value="Genomic_DNA"/>
</dbReference>
<dbReference type="InterPro" id="IPR023365">
    <property type="entry name" value="Sortase_dom-sf"/>
</dbReference>
<keyword evidence="1 2" id="KW-0378">Hydrolase</keyword>
<dbReference type="Proteomes" id="UP001480973">
    <property type="component" value="Unassembled WGS sequence"/>
</dbReference>
<name>A0ABV1GKL6_9FIRM</name>
<dbReference type="Gene3D" id="2.40.260.10">
    <property type="entry name" value="Sortase"/>
    <property type="match status" value="1"/>
</dbReference>
<protein>
    <submittedName>
        <fullName evidence="2">Sortase</fullName>
        <ecNumber evidence="2">3.4.22.70</ecNumber>
    </submittedName>
</protein>
<gene>
    <name evidence="2" type="ORF">WMO38_01725</name>
</gene>
<dbReference type="GO" id="GO:0016787">
    <property type="term" value="F:hydrolase activity"/>
    <property type="evidence" value="ECO:0007669"/>
    <property type="project" value="UniProtKB-KW"/>
</dbReference>
<evidence type="ECO:0000313" key="2">
    <source>
        <dbReference type="EMBL" id="MEQ2533826.1"/>
    </source>
</evidence>
<dbReference type="InterPro" id="IPR005754">
    <property type="entry name" value="Sortase"/>
</dbReference>
<dbReference type="Pfam" id="PF04203">
    <property type="entry name" value="Sortase"/>
    <property type="match status" value="1"/>
</dbReference>